<keyword evidence="2" id="KW-0472">Membrane</keyword>
<evidence type="ECO:0000313" key="3">
    <source>
        <dbReference type="EMBL" id="PWN89929.1"/>
    </source>
</evidence>
<accession>A0A316YL32</accession>
<keyword evidence="2" id="KW-0812">Transmembrane</keyword>
<dbReference type="InParanoid" id="A0A316YL32"/>
<protein>
    <submittedName>
        <fullName evidence="3">Uncharacterized protein</fullName>
    </submittedName>
</protein>
<proteinExistence type="predicted"/>
<evidence type="ECO:0000256" key="2">
    <source>
        <dbReference type="SAM" id="Phobius"/>
    </source>
</evidence>
<keyword evidence="4" id="KW-1185">Reference proteome</keyword>
<organism evidence="3 4">
    <name type="scientific">Acaromyces ingoldii</name>
    <dbReference type="NCBI Taxonomy" id="215250"/>
    <lineage>
        <taxon>Eukaryota</taxon>
        <taxon>Fungi</taxon>
        <taxon>Dikarya</taxon>
        <taxon>Basidiomycota</taxon>
        <taxon>Ustilaginomycotina</taxon>
        <taxon>Exobasidiomycetes</taxon>
        <taxon>Exobasidiales</taxon>
        <taxon>Cryptobasidiaceae</taxon>
        <taxon>Acaromyces</taxon>
    </lineage>
</organism>
<gene>
    <name evidence="3" type="ORF">FA10DRAFT_285647</name>
</gene>
<feature type="compositionally biased region" description="Pro residues" evidence="1">
    <location>
        <begin position="129"/>
        <end position="155"/>
    </location>
</feature>
<feature type="region of interest" description="Disordered" evidence="1">
    <location>
        <begin position="61"/>
        <end position="155"/>
    </location>
</feature>
<dbReference type="GeneID" id="37045926"/>
<sequence length="155" mass="16489">MMHAFAKRDLCEDRYGNYYTCSGFSNGARAGVGIAIAAAILIVIAIVLCLGRRRRQRVQNSTQAYGYSGPGPNQAAYGTPYTGNPYTAQQPEQPYYYGSQPGGETMQGGANNASYGYPPQANTGNTNYAPPPGPPPAAESPYAPPSQPPPSYQKE</sequence>
<feature type="compositionally biased region" description="Polar residues" evidence="1">
    <location>
        <begin position="108"/>
        <end position="127"/>
    </location>
</feature>
<dbReference type="EMBL" id="KZ819636">
    <property type="protein sequence ID" value="PWN89929.1"/>
    <property type="molecule type" value="Genomic_DNA"/>
</dbReference>
<evidence type="ECO:0000313" key="4">
    <source>
        <dbReference type="Proteomes" id="UP000245768"/>
    </source>
</evidence>
<name>A0A316YL32_9BASI</name>
<evidence type="ECO:0000256" key="1">
    <source>
        <dbReference type="SAM" id="MobiDB-lite"/>
    </source>
</evidence>
<dbReference type="AlphaFoldDB" id="A0A316YL32"/>
<reference evidence="3 4" key="1">
    <citation type="journal article" date="2018" name="Mol. Biol. Evol.">
        <title>Broad Genomic Sampling Reveals a Smut Pathogenic Ancestry of the Fungal Clade Ustilaginomycotina.</title>
        <authorList>
            <person name="Kijpornyongpan T."/>
            <person name="Mondo S.J."/>
            <person name="Barry K."/>
            <person name="Sandor L."/>
            <person name="Lee J."/>
            <person name="Lipzen A."/>
            <person name="Pangilinan J."/>
            <person name="LaButti K."/>
            <person name="Hainaut M."/>
            <person name="Henrissat B."/>
            <person name="Grigoriev I.V."/>
            <person name="Spatafora J.W."/>
            <person name="Aime M.C."/>
        </authorList>
    </citation>
    <scope>NUCLEOTIDE SEQUENCE [LARGE SCALE GENOMIC DNA]</scope>
    <source>
        <strain evidence="3 4">MCA 4198</strain>
    </source>
</reference>
<keyword evidence="2" id="KW-1133">Transmembrane helix</keyword>
<feature type="transmembrane region" description="Helical" evidence="2">
    <location>
        <begin position="32"/>
        <end position="51"/>
    </location>
</feature>
<dbReference type="RefSeq" id="XP_025377127.1">
    <property type="nucleotide sequence ID" value="XM_025524010.1"/>
</dbReference>
<dbReference type="Proteomes" id="UP000245768">
    <property type="component" value="Unassembled WGS sequence"/>
</dbReference>
<feature type="compositionally biased region" description="Polar residues" evidence="1">
    <location>
        <begin position="81"/>
        <end position="92"/>
    </location>
</feature>